<keyword evidence="2" id="KW-1185">Reference proteome</keyword>
<dbReference type="Proteomes" id="UP000593560">
    <property type="component" value="Unassembled WGS sequence"/>
</dbReference>
<evidence type="ECO:0008006" key="3">
    <source>
        <dbReference type="Google" id="ProtNLM"/>
    </source>
</evidence>
<dbReference type="OrthoDB" id="1002384at2759"/>
<dbReference type="PANTHER" id="PTHR47074">
    <property type="entry name" value="BNAC02G40300D PROTEIN"/>
    <property type="match status" value="1"/>
</dbReference>
<reference evidence="1 2" key="1">
    <citation type="journal article" date="2019" name="Genome Biol. Evol.">
        <title>Insights into the evolution of the New World diploid cottons (Gossypium, subgenus Houzingenia) based on genome sequencing.</title>
        <authorList>
            <person name="Grover C.E."/>
            <person name="Arick M.A. 2nd"/>
            <person name="Thrash A."/>
            <person name="Conover J.L."/>
            <person name="Sanders W.S."/>
            <person name="Peterson D.G."/>
            <person name="Frelichowski J.E."/>
            <person name="Scheffler J.A."/>
            <person name="Scheffler B.E."/>
            <person name="Wendel J.F."/>
        </authorList>
    </citation>
    <scope>NUCLEOTIDE SEQUENCE [LARGE SCALE GENOMIC DNA]</scope>
    <source>
        <strain evidence="1">0</strain>
        <tissue evidence="1">Leaf</tissue>
    </source>
</reference>
<evidence type="ECO:0000313" key="1">
    <source>
        <dbReference type="EMBL" id="MBA0794251.1"/>
    </source>
</evidence>
<dbReference type="InterPro" id="IPR052929">
    <property type="entry name" value="RNase_H-like_EbsB-rel"/>
</dbReference>
<organism evidence="1 2">
    <name type="scientific">Gossypium harknessii</name>
    <dbReference type="NCBI Taxonomy" id="34285"/>
    <lineage>
        <taxon>Eukaryota</taxon>
        <taxon>Viridiplantae</taxon>
        <taxon>Streptophyta</taxon>
        <taxon>Embryophyta</taxon>
        <taxon>Tracheophyta</taxon>
        <taxon>Spermatophyta</taxon>
        <taxon>Magnoliopsida</taxon>
        <taxon>eudicotyledons</taxon>
        <taxon>Gunneridae</taxon>
        <taxon>Pentapetalae</taxon>
        <taxon>rosids</taxon>
        <taxon>malvids</taxon>
        <taxon>Malvales</taxon>
        <taxon>Malvaceae</taxon>
        <taxon>Malvoideae</taxon>
        <taxon>Gossypium</taxon>
    </lineage>
</organism>
<dbReference type="AlphaFoldDB" id="A0A7J9G9U2"/>
<gene>
    <name evidence="1" type="ORF">Gohar_018601</name>
</gene>
<comment type="caution">
    <text evidence="1">The sequence shown here is derived from an EMBL/GenBank/DDBJ whole genome shotgun (WGS) entry which is preliminary data.</text>
</comment>
<accession>A0A7J9G9U2</accession>
<dbReference type="EMBL" id="JABFAD010000003">
    <property type="protein sequence ID" value="MBA0794251.1"/>
    <property type="molecule type" value="Genomic_DNA"/>
</dbReference>
<name>A0A7J9G9U2_9ROSI</name>
<sequence length="172" mass="19667">MNTDRVITFIKAYKAESTSIVKEIATSVGLYNRMWSPPRANTIKCNFDAAYNNYLLKLVMGIMFRDSEGLILALCTYYNPFIIDATTTEAKACLQAVTVAEAPSSDANQATHEMVEKGKKWPDQRVWIEEAPHRDLSRTILVYIDKRWNDGGRREVLIARQVKLLGFLRFLE</sequence>
<protein>
    <recommendedName>
        <fullName evidence="3">RNase H type-1 domain-containing protein</fullName>
    </recommendedName>
</protein>
<proteinExistence type="predicted"/>
<evidence type="ECO:0000313" key="2">
    <source>
        <dbReference type="Proteomes" id="UP000593560"/>
    </source>
</evidence>
<dbReference type="PANTHER" id="PTHR47074:SF61">
    <property type="entry name" value="RNASE H TYPE-1 DOMAIN-CONTAINING PROTEIN"/>
    <property type="match status" value="1"/>
</dbReference>